<dbReference type="InterPro" id="IPR051209">
    <property type="entry name" value="FAD-bind_Monooxygenase_sf"/>
</dbReference>
<protein>
    <recommendedName>
        <fullName evidence="8">Cyclohexanone monooxygenase</fullName>
    </recommendedName>
</protein>
<evidence type="ECO:0008006" key="8">
    <source>
        <dbReference type="Google" id="ProtNLM"/>
    </source>
</evidence>
<dbReference type="EMBL" id="AMGX01000018">
    <property type="protein sequence ID" value="EXJ66788.1"/>
    <property type="molecule type" value="Genomic_DNA"/>
</dbReference>
<dbReference type="SUPFAM" id="SSF51905">
    <property type="entry name" value="FAD/NAD(P)-binding domain"/>
    <property type="match status" value="2"/>
</dbReference>
<dbReference type="Pfam" id="PF00743">
    <property type="entry name" value="FMO-like"/>
    <property type="match status" value="1"/>
</dbReference>
<evidence type="ECO:0000256" key="1">
    <source>
        <dbReference type="ARBA" id="ARBA00001974"/>
    </source>
</evidence>
<evidence type="ECO:0000256" key="4">
    <source>
        <dbReference type="ARBA" id="ARBA00022827"/>
    </source>
</evidence>
<dbReference type="Proteomes" id="UP000019471">
    <property type="component" value="Unassembled WGS sequence"/>
</dbReference>
<keyword evidence="5" id="KW-0560">Oxidoreductase</keyword>
<sequence length="606" mass="68833">MATNIDVPVCNGIEAAPSMQERPGVYGWPTTNENGYTIQEVPMGTKCFRKAIVVGAGASGLDFAKFQRERLTNFECVIYEKNDEVSGTWTENRYPGCACDIPSVTYQYTWEKKIWSQFYSGAAEILEYFKHVADKYELRQYIKLRHEVVHAQWDEDAGKWLVKVKNLAEGTEFEDSAEILINASGIFNYWEWPRIKGLKDYKGILAHSANYPAALELEGKRIAIVGTGASGLQLTAALQKKASHLYTWIRTGTWITSSYGSNFAGPDGGNFEYSEEQKKRFIEDPEYYLKYVKEVESALSDPLAVLKDTPISKLAQEFSKTLMKQKLRGREDLLEALIPTTFPVGCKRRTPGNGYLEALVQSNVTTFCKASLDEITEKGFIDPNGNEVEVDAIILATGFNTTWVPRFPIVANGKDLRHIYQKDALSYLGVAAPYMPNYFTFYGPYSPIGQGSVLAMMDVFTVWMLQMIEKMQTEDIKSFVPKQDAIEEYGEHTKLLIKRFVWDGPCRSWMKSGTIDGPPSSYAGTRAQAQVLSPIPSLLVCLLTWRTYSMELLATPRFEDFDIKYKNRNRWQFLGNGFSLRDVDGRDITWYWGFVGNEDKQRNFDI</sequence>
<dbReference type="InterPro" id="IPR036188">
    <property type="entry name" value="FAD/NAD-bd_sf"/>
</dbReference>
<accession>W9WFR4</accession>
<name>W9WFR4_9EURO</name>
<dbReference type="Gene3D" id="3.50.50.60">
    <property type="entry name" value="FAD/NAD(P)-binding domain"/>
    <property type="match status" value="3"/>
</dbReference>
<evidence type="ECO:0000256" key="2">
    <source>
        <dbReference type="ARBA" id="ARBA00010139"/>
    </source>
</evidence>
<evidence type="ECO:0000313" key="7">
    <source>
        <dbReference type="Proteomes" id="UP000019471"/>
    </source>
</evidence>
<dbReference type="GO" id="GO:0050660">
    <property type="term" value="F:flavin adenine dinucleotide binding"/>
    <property type="evidence" value="ECO:0007669"/>
    <property type="project" value="InterPro"/>
</dbReference>
<proteinExistence type="inferred from homology"/>
<evidence type="ECO:0000313" key="6">
    <source>
        <dbReference type="EMBL" id="EXJ66788.1"/>
    </source>
</evidence>
<keyword evidence="3" id="KW-0285">Flavoprotein</keyword>
<dbReference type="RefSeq" id="XP_007748751.1">
    <property type="nucleotide sequence ID" value="XM_007750561.1"/>
</dbReference>
<dbReference type="HOGENOM" id="CLU_006937_6_1_1"/>
<evidence type="ECO:0000256" key="3">
    <source>
        <dbReference type="ARBA" id="ARBA00022630"/>
    </source>
</evidence>
<dbReference type="GeneID" id="19194678"/>
<gene>
    <name evidence="6" type="ORF">A1O5_09983</name>
</gene>
<evidence type="ECO:0000256" key="5">
    <source>
        <dbReference type="ARBA" id="ARBA00023002"/>
    </source>
</evidence>
<comment type="cofactor">
    <cofactor evidence="1">
        <name>FAD</name>
        <dbReference type="ChEBI" id="CHEBI:57692"/>
    </cofactor>
</comment>
<dbReference type="PANTHER" id="PTHR42877:SF7">
    <property type="entry name" value="FLAVIN-BINDING MONOOXYGENASE-RELATED"/>
    <property type="match status" value="1"/>
</dbReference>
<dbReference type="GO" id="GO:0004499">
    <property type="term" value="F:N,N-dimethylaniline monooxygenase activity"/>
    <property type="evidence" value="ECO:0007669"/>
    <property type="project" value="InterPro"/>
</dbReference>
<dbReference type="InterPro" id="IPR020946">
    <property type="entry name" value="Flavin_mOase-like"/>
</dbReference>
<organism evidence="6 7">
    <name type="scientific">Cladophialophora psammophila CBS 110553</name>
    <dbReference type="NCBI Taxonomy" id="1182543"/>
    <lineage>
        <taxon>Eukaryota</taxon>
        <taxon>Fungi</taxon>
        <taxon>Dikarya</taxon>
        <taxon>Ascomycota</taxon>
        <taxon>Pezizomycotina</taxon>
        <taxon>Eurotiomycetes</taxon>
        <taxon>Chaetothyriomycetidae</taxon>
        <taxon>Chaetothyriales</taxon>
        <taxon>Herpotrichiellaceae</taxon>
        <taxon>Cladophialophora</taxon>
    </lineage>
</organism>
<comment type="caution">
    <text evidence="6">The sequence shown here is derived from an EMBL/GenBank/DDBJ whole genome shotgun (WGS) entry which is preliminary data.</text>
</comment>
<dbReference type="OrthoDB" id="74360at2759"/>
<comment type="similarity">
    <text evidence="2">Belongs to the FAD-binding monooxygenase family.</text>
</comment>
<dbReference type="PANTHER" id="PTHR42877">
    <property type="entry name" value="L-ORNITHINE N(5)-MONOOXYGENASE-RELATED"/>
    <property type="match status" value="1"/>
</dbReference>
<dbReference type="AlphaFoldDB" id="W9WFR4"/>
<dbReference type="GO" id="GO:0050661">
    <property type="term" value="F:NADP binding"/>
    <property type="evidence" value="ECO:0007669"/>
    <property type="project" value="InterPro"/>
</dbReference>
<keyword evidence="7" id="KW-1185">Reference proteome</keyword>
<dbReference type="eggNOG" id="KOG1399">
    <property type="taxonomic scope" value="Eukaryota"/>
</dbReference>
<keyword evidence="4" id="KW-0274">FAD</keyword>
<reference evidence="6 7" key="1">
    <citation type="submission" date="2013-03" db="EMBL/GenBank/DDBJ databases">
        <title>The Genome Sequence of Cladophialophora psammophila CBS 110553.</title>
        <authorList>
            <consortium name="The Broad Institute Genomics Platform"/>
            <person name="Cuomo C."/>
            <person name="de Hoog S."/>
            <person name="Gorbushina A."/>
            <person name="Walker B."/>
            <person name="Young S.K."/>
            <person name="Zeng Q."/>
            <person name="Gargeya S."/>
            <person name="Fitzgerald M."/>
            <person name="Haas B."/>
            <person name="Abouelleil A."/>
            <person name="Allen A.W."/>
            <person name="Alvarado L."/>
            <person name="Arachchi H.M."/>
            <person name="Berlin A.M."/>
            <person name="Chapman S.B."/>
            <person name="Gainer-Dewar J."/>
            <person name="Goldberg J."/>
            <person name="Griggs A."/>
            <person name="Gujja S."/>
            <person name="Hansen M."/>
            <person name="Howarth C."/>
            <person name="Imamovic A."/>
            <person name="Ireland A."/>
            <person name="Larimer J."/>
            <person name="McCowan C."/>
            <person name="Murphy C."/>
            <person name="Pearson M."/>
            <person name="Poon T.W."/>
            <person name="Priest M."/>
            <person name="Roberts A."/>
            <person name="Saif S."/>
            <person name="Shea T."/>
            <person name="Sisk P."/>
            <person name="Sykes S."/>
            <person name="Wortman J."/>
            <person name="Nusbaum C."/>
            <person name="Birren B."/>
        </authorList>
    </citation>
    <scope>NUCLEOTIDE SEQUENCE [LARGE SCALE GENOMIC DNA]</scope>
    <source>
        <strain evidence="6 7">CBS 110553</strain>
    </source>
</reference>